<name>A0A835NQ12_9PASS</name>
<evidence type="ECO:0000313" key="4">
    <source>
        <dbReference type="Proteomes" id="UP000618051"/>
    </source>
</evidence>
<dbReference type="AlphaFoldDB" id="A0A835NQ12"/>
<dbReference type="EMBL" id="JADDUC020000002">
    <property type="protein sequence ID" value="KAI1241628.1"/>
    <property type="molecule type" value="Genomic_DNA"/>
</dbReference>
<accession>A0A835NQ12</accession>
<reference evidence="3" key="3">
    <citation type="submission" date="2022-01" db="EMBL/GenBank/DDBJ databases">
        <authorList>
            <person name="Rubenstein D.R."/>
        </authorList>
    </citation>
    <scope>NUCLEOTIDE SEQUENCE</scope>
    <source>
        <strain evidence="3">SS15</strain>
        <tissue evidence="3">Liver</tissue>
    </source>
</reference>
<feature type="compositionally biased region" description="Basic and acidic residues" evidence="1">
    <location>
        <begin position="7"/>
        <end position="21"/>
    </location>
</feature>
<dbReference type="EMBL" id="JADDUC010000114">
    <property type="protein sequence ID" value="KAG0118355.1"/>
    <property type="molecule type" value="Genomic_DNA"/>
</dbReference>
<evidence type="ECO:0000313" key="2">
    <source>
        <dbReference type="EMBL" id="KAG0118355.1"/>
    </source>
</evidence>
<evidence type="ECO:0000313" key="3">
    <source>
        <dbReference type="EMBL" id="KAI1241628.1"/>
    </source>
</evidence>
<proteinExistence type="predicted"/>
<organism evidence="2">
    <name type="scientific">Lamprotornis superbus</name>
    <dbReference type="NCBI Taxonomy" id="245042"/>
    <lineage>
        <taxon>Eukaryota</taxon>
        <taxon>Metazoa</taxon>
        <taxon>Chordata</taxon>
        <taxon>Craniata</taxon>
        <taxon>Vertebrata</taxon>
        <taxon>Euteleostomi</taxon>
        <taxon>Archelosauria</taxon>
        <taxon>Archosauria</taxon>
        <taxon>Dinosauria</taxon>
        <taxon>Saurischia</taxon>
        <taxon>Theropoda</taxon>
        <taxon>Coelurosauria</taxon>
        <taxon>Aves</taxon>
        <taxon>Neognathae</taxon>
        <taxon>Neoaves</taxon>
        <taxon>Telluraves</taxon>
        <taxon>Australaves</taxon>
        <taxon>Passeriformes</taxon>
        <taxon>Sturnidae</taxon>
        <taxon>Lamprotornis</taxon>
    </lineage>
</organism>
<comment type="caution">
    <text evidence="2">The sequence shown here is derived from an EMBL/GenBank/DDBJ whole genome shotgun (WGS) entry which is preliminary data.</text>
</comment>
<reference evidence="2" key="1">
    <citation type="submission" date="2020-10" db="EMBL/GenBank/DDBJ databases">
        <title>Feather gene expression reveals the developmental basis of iridescence in African starlings.</title>
        <authorList>
            <person name="Rubenstein D.R."/>
        </authorList>
    </citation>
    <scope>NUCLEOTIDE SEQUENCE</scope>
    <source>
        <strain evidence="2">SS15</strain>
        <tissue evidence="2">Liver</tissue>
    </source>
</reference>
<dbReference type="Proteomes" id="UP000618051">
    <property type="component" value="Unassembled WGS sequence"/>
</dbReference>
<keyword evidence="4" id="KW-1185">Reference proteome</keyword>
<gene>
    <name evidence="3" type="ORF">IHE44_0005110</name>
    <name evidence="2" type="ORF">IHE44_001196</name>
</gene>
<reference evidence="3 4" key="2">
    <citation type="journal article" date="2021" name="J. Hered.">
        <title>Feather Gene Expression Elucidates the Developmental Basis of Plumage Iridescence in African Starlings.</title>
        <authorList>
            <person name="Rubenstein D.R."/>
            <person name="Corvelo A."/>
            <person name="MacManes M.D."/>
            <person name="Maia R."/>
            <person name="Narzisi G."/>
            <person name="Rousaki A."/>
            <person name="Vandenabeele P."/>
            <person name="Shawkey M.D."/>
            <person name="Solomon J."/>
        </authorList>
    </citation>
    <scope>NUCLEOTIDE SEQUENCE [LARGE SCALE GENOMIC DNA]</scope>
    <source>
        <strain evidence="3">SS15</strain>
    </source>
</reference>
<feature type="region of interest" description="Disordered" evidence="1">
    <location>
        <begin position="1"/>
        <end position="43"/>
    </location>
</feature>
<sequence length="305" mass="34127">MQHHNKKDMSKNVMREAKEELEKDSDSEESRLHDASPGARVESRARKKLLRLRLASSRDVLLQEEQQNPLPIIPGQGQRSAYQLVAVHPKSDPSSIPTYTTGAYSWQDVLFHMEFLSSERRGNEGYLMCAPPVEEWVRVGQDREAGWTDLLADAEVAVSHRAAKRDISTPFLMNVSISDGFAGSCSPFEPSWFPVLAPGKAGCMTATSGMDREQDQGQTTAVSSSRDGACSETLLTTASRSPQVSTDGSEHLERENGMIPLWWQWLSELIEIDSAPPLTSEIDGFTKDHFGYELGMFRLWKIRRV</sequence>
<evidence type="ECO:0000256" key="1">
    <source>
        <dbReference type="SAM" id="MobiDB-lite"/>
    </source>
</evidence>
<protein>
    <submittedName>
        <fullName evidence="2">Uncharacterized protein</fullName>
    </submittedName>
</protein>